<organism evidence="1">
    <name type="scientific">Rhizophora mucronata</name>
    <name type="common">Asiatic mangrove</name>
    <dbReference type="NCBI Taxonomy" id="61149"/>
    <lineage>
        <taxon>Eukaryota</taxon>
        <taxon>Viridiplantae</taxon>
        <taxon>Streptophyta</taxon>
        <taxon>Embryophyta</taxon>
        <taxon>Tracheophyta</taxon>
        <taxon>Spermatophyta</taxon>
        <taxon>Magnoliopsida</taxon>
        <taxon>eudicotyledons</taxon>
        <taxon>Gunneridae</taxon>
        <taxon>Pentapetalae</taxon>
        <taxon>rosids</taxon>
        <taxon>fabids</taxon>
        <taxon>Malpighiales</taxon>
        <taxon>Rhizophoraceae</taxon>
        <taxon>Rhizophora</taxon>
    </lineage>
</organism>
<accession>A0A2P2NAN3</accession>
<reference evidence="1" key="1">
    <citation type="submission" date="2018-02" db="EMBL/GenBank/DDBJ databases">
        <title>Rhizophora mucronata_Transcriptome.</title>
        <authorList>
            <person name="Meera S.P."/>
            <person name="Sreeshan A."/>
            <person name="Augustine A."/>
        </authorList>
    </citation>
    <scope>NUCLEOTIDE SEQUENCE</scope>
    <source>
        <tissue evidence="1">Leaf</tissue>
    </source>
</reference>
<name>A0A2P2NAN3_RHIMU</name>
<evidence type="ECO:0000313" key="1">
    <source>
        <dbReference type="EMBL" id="MBX39528.1"/>
    </source>
</evidence>
<dbReference type="EMBL" id="GGEC01059044">
    <property type="protein sequence ID" value="MBX39528.1"/>
    <property type="molecule type" value="Transcribed_RNA"/>
</dbReference>
<sequence length="14" mass="1620">MVLKPTTMLNFIIV</sequence>
<protein>
    <submittedName>
        <fullName evidence="1">Uncharacterized protein</fullName>
    </submittedName>
</protein>
<proteinExistence type="predicted"/>